<feature type="transmembrane region" description="Helical" evidence="2">
    <location>
        <begin position="20"/>
        <end position="37"/>
    </location>
</feature>
<organism evidence="3 4">
    <name type="scientific">Citrullus colocynthis</name>
    <name type="common">colocynth</name>
    <dbReference type="NCBI Taxonomy" id="252529"/>
    <lineage>
        <taxon>Eukaryota</taxon>
        <taxon>Viridiplantae</taxon>
        <taxon>Streptophyta</taxon>
        <taxon>Embryophyta</taxon>
        <taxon>Tracheophyta</taxon>
        <taxon>Spermatophyta</taxon>
        <taxon>Magnoliopsida</taxon>
        <taxon>eudicotyledons</taxon>
        <taxon>Gunneridae</taxon>
        <taxon>Pentapetalae</taxon>
        <taxon>rosids</taxon>
        <taxon>fabids</taxon>
        <taxon>Cucurbitales</taxon>
        <taxon>Cucurbitaceae</taxon>
        <taxon>Benincaseae</taxon>
        <taxon>Citrullus</taxon>
    </lineage>
</organism>
<feature type="compositionally biased region" description="Basic and acidic residues" evidence="1">
    <location>
        <begin position="428"/>
        <end position="451"/>
    </location>
</feature>
<feature type="compositionally biased region" description="Acidic residues" evidence="1">
    <location>
        <begin position="452"/>
        <end position="466"/>
    </location>
</feature>
<evidence type="ECO:0000256" key="1">
    <source>
        <dbReference type="SAM" id="MobiDB-lite"/>
    </source>
</evidence>
<evidence type="ECO:0000256" key="2">
    <source>
        <dbReference type="SAM" id="Phobius"/>
    </source>
</evidence>
<proteinExistence type="predicted"/>
<feature type="compositionally biased region" description="Basic and acidic residues" evidence="1">
    <location>
        <begin position="269"/>
        <end position="284"/>
    </location>
</feature>
<sequence>MGSVGSLHSKASSSRGRPYALMLLIAFGAALLGVMLLHKFRERRICNLLLKRTDQDLHSFQLLFQREKDRSKELEKNNEDMTAALYLLRTQKMEVDRRLLELQSTIDSLRDEQKIINVALQEKQSEIRTLREREVESRNENSQVVALTQRLKQKEDELEDLRRRLESRAAVAADDPSNSDPRGDSTMSEEPKEQLLESRSGKGGETESMDDNSGESKSTGFHEGRTSSSNEIGTQKFDETHKRRKMEGEERQKQENLGDEGENVNGRQVDGEENKITNDHKEKADEDSEAVENGRADKIPRSGMKTKTEPSKYGNTRKIRGKRWRYIAKRRTVDNGWRLISKKRKQENSRNLDEGGVISTTHRKFNDGATGKVKEEHAEESKENLMEKEDKMLKQENLNSENGDTSRLQNGNGDEGDGSIMQNPGEEVEQKDSRSQEKQEPEQGMESKEDGKEEEENKEEPEESEY</sequence>
<feature type="compositionally biased region" description="Basic and acidic residues" evidence="1">
    <location>
        <begin position="372"/>
        <end position="394"/>
    </location>
</feature>
<feature type="compositionally biased region" description="Basic and acidic residues" evidence="1">
    <location>
        <begin position="236"/>
        <end position="256"/>
    </location>
</feature>
<feature type="region of interest" description="Disordered" evidence="1">
    <location>
        <begin position="339"/>
        <end position="466"/>
    </location>
</feature>
<feature type="compositionally biased region" description="Basic and acidic residues" evidence="1">
    <location>
        <begin position="189"/>
        <end position="205"/>
    </location>
</feature>
<dbReference type="PANTHER" id="PTHR36143">
    <property type="entry name" value="OS08G0177500 PROTEIN"/>
    <property type="match status" value="1"/>
</dbReference>
<feature type="compositionally biased region" description="Polar residues" evidence="1">
    <location>
        <begin position="396"/>
        <end position="412"/>
    </location>
</feature>
<accession>A0ABP0Y7C5</accession>
<evidence type="ECO:0000313" key="3">
    <source>
        <dbReference type="EMBL" id="CAK9314795.1"/>
    </source>
</evidence>
<feature type="compositionally biased region" description="Polar residues" evidence="1">
    <location>
        <begin position="176"/>
        <end position="188"/>
    </location>
</feature>
<evidence type="ECO:0000313" key="4">
    <source>
        <dbReference type="Proteomes" id="UP001642487"/>
    </source>
</evidence>
<keyword evidence="2" id="KW-0472">Membrane</keyword>
<dbReference type="PANTHER" id="PTHR36143:SF4">
    <property type="entry name" value="OS08G0177500 PROTEIN"/>
    <property type="match status" value="1"/>
</dbReference>
<dbReference type="EMBL" id="OZ021736">
    <property type="protein sequence ID" value="CAK9314795.1"/>
    <property type="molecule type" value="Genomic_DNA"/>
</dbReference>
<feature type="region of interest" description="Disordered" evidence="1">
    <location>
        <begin position="167"/>
        <end position="320"/>
    </location>
</feature>
<feature type="compositionally biased region" description="Basic and acidic residues" evidence="1">
    <location>
        <begin position="292"/>
        <end position="310"/>
    </location>
</feature>
<keyword evidence="2" id="KW-1133">Transmembrane helix</keyword>
<gene>
    <name evidence="3" type="ORF">CITCOLO1_LOCUS6563</name>
</gene>
<name>A0ABP0Y7C5_9ROSI</name>
<protein>
    <submittedName>
        <fullName evidence="3">Uncharacterized protein</fullName>
    </submittedName>
</protein>
<dbReference type="Proteomes" id="UP001642487">
    <property type="component" value="Chromosome 2"/>
</dbReference>
<reference evidence="3 4" key="1">
    <citation type="submission" date="2024-03" db="EMBL/GenBank/DDBJ databases">
        <authorList>
            <person name="Gkanogiannis A."/>
            <person name="Becerra Lopez-Lavalle L."/>
        </authorList>
    </citation>
    <scope>NUCLEOTIDE SEQUENCE [LARGE SCALE GENOMIC DNA]</scope>
</reference>
<keyword evidence="4" id="KW-1185">Reference proteome</keyword>
<keyword evidence="2" id="KW-0812">Transmembrane</keyword>